<comment type="similarity">
    <text evidence="1">Belongs to the sigma-70 factor family. ECF subfamily.</text>
</comment>
<dbReference type="GO" id="GO:0006352">
    <property type="term" value="P:DNA-templated transcription initiation"/>
    <property type="evidence" value="ECO:0007669"/>
    <property type="project" value="InterPro"/>
</dbReference>
<dbReference type="InterPro" id="IPR013325">
    <property type="entry name" value="RNA_pol_sigma_r2"/>
</dbReference>
<sequence>MNWDSNNIGRWQEERLRIFEDLFKLYYPRLKRYAASFLHSDDEANDVVQDLFFQLWEDQSILERERNIPGYIFTVLKNKCLNILKHRIVEEKYLHQQACLVSEELHHLSFEASGAFVSMEDLLHRELNRIIKLMPDKCGIVFRMKWIEGKKNREIAEEMQISMTMVDKQLAKGMTIAREQLSRSLLLLFIYLSKNKKSSC</sequence>
<dbReference type="SUPFAM" id="SSF88659">
    <property type="entry name" value="Sigma3 and sigma4 domains of RNA polymerase sigma factors"/>
    <property type="match status" value="1"/>
</dbReference>
<organism evidence="7 8">
    <name type="scientific">Sunxiuqinia dokdonensis</name>
    <dbReference type="NCBI Taxonomy" id="1409788"/>
    <lineage>
        <taxon>Bacteria</taxon>
        <taxon>Pseudomonadati</taxon>
        <taxon>Bacteroidota</taxon>
        <taxon>Bacteroidia</taxon>
        <taxon>Marinilabiliales</taxon>
        <taxon>Prolixibacteraceae</taxon>
        <taxon>Sunxiuqinia</taxon>
    </lineage>
</organism>
<dbReference type="InterPro" id="IPR013324">
    <property type="entry name" value="RNA_pol_sigma_r3/r4-like"/>
</dbReference>
<dbReference type="OrthoDB" id="1094598at2"/>
<evidence type="ECO:0000256" key="1">
    <source>
        <dbReference type="ARBA" id="ARBA00010641"/>
    </source>
</evidence>
<dbReference type="InterPro" id="IPR036388">
    <property type="entry name" value="WH-like_DNA-bd_sf"/>
</dbReference>
<dbReference type="STRING" id="1409788.NC99_11180"/>
<dbReference type="Pfam" id="PF04542">
    <property type="entry name" value="Sigma70_r2"/>
    <property type="match status" value="1"/>
</dbReference>
<dbReference type="InterPro" id="IPR039425">
    <property type="entry name" value="RNA_pol_sigma-70-like"/>
</dbReference>
<protein>
    <submittedName>
        <fullName evidence="7">Uncharacterized protein</fullName>
    </submittedName>
</protein>
<accession>A0A0L8VCJ8</accession>
<feature type="domain" description="RNA polymerase sigma-70 region 2" evidence="5">
    <location>
        <begin position="22"/>
        <end position="85"/>
    </location>
</feature>
<keyword evidence="8" id="KW-1185">Reference proteome</keyword>
<dbReference type="PANTHER" id="PTHR43133:SF46">
    <property type="entry name" value="RNA POLYMERASE SIGMA-70 FACTOR ECF SUBFAMILY"/>
    <property type="match status" value="1"/>
</dbReference>
<dbReference type="GO" id="GO:0016987">
    <property type="term" value="F:sigma factor activity"/>
    <property type="evidence" value="ECO:0007669"/>
    <property type="project" value="UniProtKB-KW"/>
</dbReference>
<reference evidence="8" key="1">
    <citation type="submission" date="2015-07" db="EMBL/GenBank/DDBJ databases">
        <title>Genome sequencing of Sunxiuqinia dokdonensis strain SK.</title>
        <authorList>
            <person name="Ahn S."/>
            <person name="Kim B.-C."/>
        </authorList>
    </citation>
    <scope>NUCLEOTIDE SEQUENCE [LARGE SCALE GENOMIC DNA]</scope>
    <source>
        <strain evidence="8">SK</strain>
    </source>
</reference>
<dbReference type="AlphaFoldDB" id="A0A0L8VCJ8"/>
<dbReference type="InterPro" id="IPR014327">
    <property type="entry name" value="RNA_pol_sigma70_bacteroid"/>
</dbReference>
<dbReference type="NCBIfam" id="TIGR02937">
    <property type="entry name" value="sigma70-ECF"/>
    <property type="match status" value="1"/>
</dbReference>
<keyword evidence="4" id="KW-0804">Transcription</keyword>
<keyword evidence="3" id="KW-0731">Sigma factor</keyword>
<evidence type="ECO:0000256" key="4">
    <source>
        <dbReference type="ARBA" id="ARBA00023163"/>
    </source>
</evidence>
<evidence type="ECO:0000256" key="3">
    <source>
        <dbReference type="ARBA" id="ARBA00023082"/>
    </source>
</evidence>
<gene>
    <name evidence="7" type="ORF">NC99_11180</name>
</gene>
<keyword evidence="2" id="KW-0805">Transcription regulation</keyword>
<evidence type="ECO:0000313" key="8">
    <source>
        <dbReference type="Proteomes" id="UP000036958"/>
    </source>
</evidence>
<dbReference type="InterPro" id="IPR013249">
    <property type="entry name" value="RNA_pol_sigma70_r4_t2"/>
</dbReference>
<dbReference type="SUPFAM" id="SSF88946">
    <property type="entry name" value="Sigma2 domain of RNA polymerase sigma factors"/>
    <property type="match status" value="1"/>
</dbReference>
<evidence type="ECO:0000259" key="5">
    <source>
        <dbReference type="Pfam" id="PF04542"/>
    </source>
</evidence>
<comment type="caution">
    <text evidence="7">The sequence shown here is derived from an EMBL/GenBank/DDBJ whole genome shotgun (WGS) entry which is preliminary data.</text>
</comment>
<dbReference type="EMBL" id="LGIA01000046">
    <property type="protein sequence ID" value="KOH46093.1"/>
    <property type="molecule type" value="Genomic_DNA"/>
</dbReference>
<dbReference type="GO" id="GO:0003677">
    <property type="term" value="F:DNA binding"/>
    <property type="evidence" value="ECO:0007669"/>
    <property type="project" value="InterPro"/>
</dbReference>
<dbReference type="Gene3D" id="1.10.10.10">
    <property type="entry name" value="Winged helix-like DNA-binding domain superfamily/Winged helix DNA-binding domain"/>
    <property type="match status" value="1"/>
</dbReference>
<dbReference type="InterPro" id="IPR014284">
    <property type="entry name" value="RNA_pol_sigma-70_dom"/>
</dbReference>
<dbReference type="NCBIfam" id="TIGR02985">
    <property type="entry name" value="Sig70_bacteroi1"/>
    <property type="match status" value="1"/>
</dbReference>
<proteinExistence type="inferred from homology"/>
<name>A0A0L8VCJ8_9BACT</name>
<feature type="domain" description="RNA polymerase sigma factor 70 region 4 type 2" evidence="6">
    <location>
        <begin position="125"/>
        <end position="174"/>
    </location>
</feature>
<dbReference type="InterPro" id="IPR007627">
    <property type="entry name" value="RNA_pol_sigma70_r2"/>
</dbReference>
<dbReference type="PANTHER" id="PTHR43133">
    <property type="entry name" value="RNA POLYMERASE ECF-TYPE SIGMA FACTO"/>
    <property type="match status" value="1"/>
</dbReference>
<evidence type="ECO:0000256" key="2">
    <source>
        <dbReference type="ARBA" id="ARBA00023015"/>
    </source>
</evidence>
<dbReference type="Gene3D" id="1.10.1740.10">
    <property type="match status" value="1"/>
</dbReference>
<dbReference type="Pfam" id="PF08281">
    <property type="entry name" value="Sigma70_r4_2"/>
    <property type="match status" value="1"/>
</dbReference>
<dbReference type="Proteomes" id="UP000036958">
    <property type="component" value="Unassembled WGS sequence"/>
</dbReference>
<evidence type="ECO:0000313" key="7">
    <source>
        <dbReference type="EMBL" id="KOH46093.1"/>
    </source>
</evidence>
<dbReference type="RefSeq" id="WP_053180505.1">
    <property type="nucleotide sequence ID" value="NZ_LGIA01000046.1"/>
</dbReference>
<evidence type="ECO:0000259" key="6">
    <source>
        <dbReference type="Pfam" id="PF08281"/>
    </source>
</evidence>